<dbReference type="InterPro" id="IPR000878">
    <property type="entry name" value="4pyrrol_Mease"/>
</dbReference>
<dbReference type="InterPro" id="IPR014776">
    <property type="entry name" value="4pyrrole_Mease_sub2"/>
</dbReference>
<dbReference type="GO" id="GO:0019354">
    <property type="term" value="P:siroheme biosynthetic process"/>
    <property type="evidence" value="ECO:0007669"/>
    <property type="project" value="InterPro"/>
</dbReference>
<dbReference type="PANTHER" id="PTHR45790:SF3">
    <property type="entry name" value="S-ADENOSYL-L-METHIONINE-DEPENDENT UROPORPHYRINOGEN III METHYLTRANSFERASE, CHLOROPLASTIC"/>
    <property type="match status" value="1"/>
</dbReference>
<keyword evidence="3" id="KW-0808">Transferase</keyword>
<dbReference type="SUPFAM" id="SSF53790">
    <property type="entry name" value="Tetrapyrrole methylase"/>
    <property type="match status" value="1"/>
</dbReference>
<evidence type="ECO:0000313" key="8">
    <source>
        <dbReference type="EMBL" id="SVD37989.1"/>
    </source>
</evidence>
<dbReference type="Pfam" id="PF02602">
    <property type="entry name" value="HEM4"/>
    <property type="match status" value="1"/>
</dbReference>
<dbReference type="AlphaFoldDB" id="A0A382UUR4"/>
<dbReference type="CDD" id="cd06578">
    <property type="entry name" value="HemD"/>
    <property type="match status" value="1"/>
</dbReference>
<evidence type="ECO:0000256" key="3">
    <source>
        <dbReference type="ARBA" id="ARBA00022679"/>
    </source>
</evidence>
<dbReference type="Gene3D" id="3.40.1010.10">
    <property type="entry name" value="Cobalt-precorrin-4 Transmethylase, Domain 1"/>
    <property type="match status" value="1"/>
</dbReference>
<dbReference type="InterPro" id="IPR006366">
    <property type="entry name" value="CobA/CysG_C"/>
</dbReference>
<name>A0A382UUR4_9ZZZZ</name>
<organism evidence="8">
    <name type="scientific">marine metagenome</name>
    <dbReference type="NCBI Taxonomy" id="408172"/>
    <lineage>
        <taxon>unclassified sequences</taxon>
        <taxon>metagenomes</taxon>
        <taxon>ecological metagenomes</taxon>
    </lineage>
</organism>
<evidence type="ECO:0000259" key="6">
    <source>
        <dbReference type="Pfam" id="PF00590"/>
    </source>
</evidence>
<evidence type="ECO:0000259" key="7">
    <source>
        <dbReference type="Pfam" id="PF02602"/>
    </source>
</evidence>
<dbReference type="PROSITE" id="PS00840">
    <property type="entry name" value="SUMT_2"/>
    <property type="match status" value="1"/>
</dbReference>
<dbReference type="InterPro" id="IPR036108">
    <property type="entry name" value="4pyrrol_syn_uPrphyn_synt_sf"/>
</dbReference>
<protein>
    <recommendedName>
        <fullName evidence="1">uroporphyrinogen-III C-methyltransferase</fullName>
        <ecNumber evidence="1">2.1.1.107</ecNumber>
    </recommendedName>
</protein>
<keyword evidence="4" id="KW-0949">S-adenosyl-L-methionine</keyword>
<dbReference type="NCBIfam" id="TIGR01469">
    <property type="entry name" value="cobA_cysG_Cterm"/>
    <property type="match status" value="1"/>
</dbReference>
<dbReference type="InterPro" id="IPR014777">
    <property type="entry name" value="4pyrrole_Mease_sub1"/>
</dbReference>
<evidence type="ECO:0000256" key="4">
    <source>
        <dbReference type="ARBA" id="ARBA00022691"/>
    </source>
</evidence>
<feature type="non-terminal residue" evidence="8">
    <location>
        <position position="290"/>
    </location>
</feature>
<feature type="domain" description="Tetrapyrrole methylase" evidence="6">
    <location>
        <begin position="5"/>
        <end position="162"/>
    </location>
</feature>
<dbReference type="InterPro" id="IPR003754">
    <property type="entry name" value="4pyrrol_synth_uPrphyn_synth"/>
</dbReference>
<dbReference type="GO" id="GO:0004852">
    <property type="term" value="F:uroporphyrinogen-III synthase activity"/>
    <property type="evidence" value="ECO:0007669"/>
    <property type="project" value="InterPro"/>
</dbReference>
<accession>A0A382UUR4</accession>
<gene>
    <name evidence="8" type="ORF">METZ01_LOCUS390843</name>
</gene>
<feature type="domain" description="Tetrapyrrole biosynthesis uroporphyrinogen III synthase" evidence="7">
    <location>
        <begin position="214"/>
        <end position="290"/>
    </location>
</feature>
<dbReference type="NCBIfam" id="NF004790">
    <property type="entry name" value="PRK06136.1"/>
    <property type="match status" value="1"/>
</dbReference>
<dbReference type="Gene3D" id="3.40.50.10090">
    <property type="match status" value="2"/>
</dbReference>
<evidence type="ECO:0000256" key="2">
    <source>
        <dbReference type="ARBA" id="ARBA00022603"/>
    </source>
</evidence>
<dbReference type="SUPFAM" id="SSF69618">
    <property type="entry name" value="HemD-like"/>
    <property type="match status" value="1"/>
</dbReference>
<dbReference type="InterPro" id="IPR050161">
    <property type="entry name" value="Siro_Cobalamin_biosynth"/>
</dbReference>
<dbReference type="InterPro" id="IPR035996">
    <property type="entry name" value="4pyrrol_Methylase_sf"/>
</dbReference>
<reference evidence="8" key="1">
    <citation type="submission" date="2018-05" db="EMBL/GenBank/DDBJ databases">
        <authorList>
            <person name="Lanie J.A."/>
            <person name="Ng W.-L."/>
            <person name="Kazmierczak K.M."/>
            <person name="Andrzejewski T.M."/>
            <person name="Davidsen T.M."/>
            <person name="Wayne K.J."/>
            <person name="Tettelin H."/>
            <person name="Glass J.I."/>
            <person name="Rusch D."/>
            <person name="Podicherti R."/>
            <person name="Tsui H.-C.T."/>
            <person name="Winkler M.E."/>
        </authorList>
    </citation>
    <scope>NUCLEOTIDE SEQUENCE</scope>
</reference>
<dbReference type="EC" id="2.1.1.107" evidence="1"/>
<dbReference type="Pfam" id="PF00590">
    <property type="entry name" value="TP_methylase"/>
    <property type="match status" value="1"/>
</dbReference>
<evidence type="ECO:0000256" key="5">
    <source>
        <dbReference type="ARBA" id="ARBA00023244"/>
    </source>
</evidence>
<dbReference type="InterPro" id="IPR003043">
    <property type="entry name" value="Uropor_MeTrfase_CS"/>
</dbReference>
<dbReference type="Gene3D" id="3.30.950.10">
    <property type="entry name" value="Methyltransferase, Cobalt-precorrin-4 Transmethylase, Domain 2"/>
    <property type="match status" value="1"/>
</dbReference>
<proteinExistence type="predicted"/>
<dbReference type="EMBL" id="UINC01146958">
    <property type="protein sequence ID" value="SVD37989.1"/>
    <property type="molecule type" value="Genomic_DNA"/>
</dbReference>
<dbReference type="GO" id="GO:0004851">
    <property type="term" value="F:uroporphyrin-III C-methyltransferase activity"/>
    <property type="evidence" value="ECO:0007669"/>
    <property type="project" value="UniProtKB-EC"/>
</dbReference>
<dbReference type="GO" id="GO:0032259">
    <property type="term" value="P:methylation"/>
    <property type="evidence" value="ECO:0007669"/>
    <property type="project" value="UniProtKB-KW"/>
</dbReference>
<dbReference type="PANTHER" id="PTHR45790">
    <property type="entry name" value="SIROHEME SYNTHASE-RELATED"/>
    <property type="match status" value="1"/>
</dbReference>
<dbReference type="FunFam" id="3.30.950.10:FF:000001">
    <property type="entry name" value="Siroheme synthase"/>
    <property type="match status" value="1"/>
</dbReference>
<dbReference type="CDD" id="cd11642">
    <property type="entry name" value="SUMT"/>
    <property type="match status" value="1"/>
</dbReference>
<keyword evidence="2" id="KW-0489">Methyltransferase</keyword>
<keyword evidence="5" id="KW-0627">Porphyrin biosynthesis</keyword>
<evidence type="ECO:0000256" key="1">
    <source>
        <dbReference type="ARBA" id="ARBA00012162"/>
    </source>
</evidence>
<sequence>GGKMKGQQEKRQAEINQQMIDCTRAGQTVVRLKGGDPFVFGRGGDEALVLAEAGIDFEIVPGITSAIAVPAYAGIPLTMRDYASSFAVVTGHSAALDSTSPIGWEKIAVGIDTIVILMGIGHLDEITRRLIENGRSPQTPTTLVRYGTTPEQETIEGTLADITQKAEEANFQSPAVIIVGGVNHLRKHLKWFEQRPLFGRKILVTRARSQSASFVSKLLSKGAMVLASPMIEIVPIDRNLAFDQSIDGLSDYGWVVFTSTNSVKLFYCKLREKGKDSRSFGHVKICAVGK</sequence>
<feature type="non-terminal residue" evidence="8">
    <location>
        <position position="1"/>
    </location>
</feature>